<evidence type="ECO:0000256" key="1">
    <source>
        <dbReference type="SAM" id="Phobius"/>
    </source>
</evidence>
<keyword evidence="1" id="KW-0472">Membrane</keyword>
<keyword evidence="1" id="KW-1133">Transmembrane helix</keyword>
<dbReference type="InterPro" id="IPR011657">
    <property type="entry name" value="CNT_C_dom"/>
</dbReference>
<sequence>MNSNISKEYNDFNKECQEINNEIKESPSQVAILSIENNIGEEKGMELQINNKVTKTSLNLNDDNCWNNPMLAIEKFQIFCKEFIIKYKQIVRVLALLHDSNKSFNLAIFTSIYCAIYLDWGTNKFSEIANLIISILDFTFHGTDFAYGFLSSPPNICGMHPVLAFKILQVIIYVGALVSVLYFYGIIQAVLKRLAWLMQFTMGTTATESLNACGCVFLGNAESPLLIRPYIEKMTNSELHALITTGFSCIAGAVFAVFISFGACPRYLLSAAVMGAPGSLACSKLLYPETEESITKGVDDLDLPPSEKKNAMESISSGSTEAIHLVNCLVASMITFISLTALISGIIEYAGSLLGYPGWSLELLFGYALFPIAYLIGVTDGMDQALLVGRLLGIKIAVSDFLSFKQLGEILHLLTPRTAMIATYSLCSFSNLISAGAQMAIIGGIAPKTKPIISKLIMSALLGGNITCFISACIAGILIEDPILCQKTYGIQSENCYPGWSLELLFGYALFPIAYLIGVTDGMDQALLVGRLLGIKIAVSDFLSFKQLGEILHLLTPRTAMIATYSLCSFSNLISAGAQMAIIGGIAPKTKPIISKLIMSALLGGNITCFISACIAGRQSKTLYKI</sequence>
<feature type="transmembrane region" description="Helical" evidence="1">
    <location>
        <begin position="162"/>
        <end position="184"/>
    </location>
</feature>
<dbReference type="Pfam" id="PF07662">
    <property type="entry name" value="Nucleos_tra2_C"/>
    <property type="match status" value="2"/>
</dbReference>
<dbReference type="InterPro" id="IPR011642">
    <property type="entry name" value="Gate_dom"/>
</dbReference>
<evidence type="ECO:0000259" key="2">
    <source>
        <dbReference type="Pfam" id="PF07662"/>
    </source>
</evidence>
<feature type="transmembrane region" description="Helical" evidence="1">
    <location>
        <begin position="562"/>
        <end position="587"/>
    </location>
</feature>
<feature type="transmembrane region" description="Helical" evidence="1">
    <location>
        <begin position="422"/>
        <end position="444"/>
    </location>
</feature>
<feature type="transmembrane region" description="Helical" evidence="1">
    <location>
        <begin position="359"/>
        <end position="378"/>
    </location>
</feature>
<reference evidence="5" key="1">
    <citation type="submission" date="2022-11" db="UniProtKB">
        <authorList>
            <consortium name="WormBaseParasite"/>
        </authorList>
    </citation>
    <scope>IDENTIFICATION</scope>
</reference>
<keyword evidence="4" id="KW-1185">Reference proteome</keyword>
<dbReference type="Proteomes" id="UP000887560">
    <property type="component" value="Unplaced"/>
</dbReference>
<name>A0A915NNL2_9BILA</name>
<feature type="domain" description="Concentrative nucleoside transporter C-terminal" evidence="2">
    <location>
        <begin position="267"/>
        <end position="476"/>
    </location>
</feature>
<proteinExistence type="predicted"/>
<dbReference type="GO" id="GO:0005886">
    <property type="term" value="C:plasma membrane"/>
    <property type="evidence" value="ECO:0007669"/>
    <property type="project" value="TreeGrafter"/>
</dbReference>
<dbReference type="InterPro" id="IPR008276">
    <property type="entry name" value="C_nuclsd_transpt"/>
</dbReference>
<dbReference type="WBParaSite" id="scf7180000420443.g5297">
    <property type="protein sequence ID" value="scf7180000420443.g5297"/>
    <property type="gene ID" value="scf7180000420443.g5297"/>
</dbReference>
<dbReference type="Pfam" id="PF07670">
    <property type="entry name" value="Gate"/>
    <property type="match status" value="1"/>
</dbReference>
<feature type="transmembrane region" description="Helical" evidence="1">
    <location>
        <begin position="593"/>
        <end position="616"/>
    </location>
</feature>
<evidence type="ECO:0000313" key="4">
    <source>
        <dbReference type="Proteomes" id="UP000887560"/>
    </source>
</evidence>
<protein>
    <submittedName>
        <fullName evidence="5">Concentrative nucleoside transporter C-terminal domain-containing protein</fullName>
    </submittedName>
</protein>
<dbReference type="PANTHER" id="PTHR10590">
    <property type="entry name" value="SODIUM/NUCLEOSIDE COTRANSPORTER"/>
    <property type="match status" value="1"/>
</dbReference>
<feature type="transmembrane region" description="Helical" evidence="1">
    <location>
        <begin position="456"/>
        <end position="479"/>
    </location>
</feature>
<accession>A0A915NNL2</accession>
<dbReference type="GO" id="GO:0005415">
    <property type="term" value="F:nucleoside:sodium symporter activity"/>
    <property type="evidence" value="ECO:0007669"/>
    <property type="project" value="TreeGrafter"/>
</dbReference>
<feature type="transmembrane region" description="Helical" evidence="1">
    <location>
        <begin position="322"/>
        <end position="347"/>
    </location>
</feature>
<evidence type="ECO:0000259" key="3">
    <source>
        <dbReference type="Pfam" id="PF07670"/>
    </source>
</evidence>
<evidence type="ECO:0000313" key="5">
    <source>
        <dbReference type="WBParaSite" id="scf7180000420443.g5297"/>
    </source>
</evidence>
<keyword evidence="1" id="KW-0812">Transmembrane</keyword>
<feature type="transmembrane region" description="Helical" evidence="1">
    <location>
        <begin position="239"/>
        <end position="261"/>
    </location>
</feature>
<feature type="domain" description="Concentrative nucleoside transporter C-terminal" evidence="2">
    <location>
        <begin position="497"/>
        <end position="617"/>
    </location>
</feature>
<feature type="domain" description="Nucleoside transporter/FeoB GTPase Gate" evidence="3">
    <location>
        <begin position="165"/>
        <end position="262"/>
    </location>
</feature>
<dbReference type="PANTHER" id="PTHR10590:SF4">
    <property type="entry name" value="SOLUTE CARRIER FAMILY 28 MEMBER 3"/>
    <property type="match status" value="1"/>
</dbReference>
<dbReference type="AlphaFoldDB" id="A0A915NNL2"/>
<organism evidence="4 5">
    <name type="scientific">Meloidogyne floridensis</name>
    <dbReference type="NCBI Taxonomy" id="298350"/>
    <lineage>
        <taxon>Eukaryota</taxon>
        <taxon>Metazoa</taxon>
        <taxon>Ecdysozoa</taxon>
        <taxon>Nematoda</taxon>
        <taxon>Chromadorea</taxon>
        <taxon>Rhabditida</taxon>
        <taxon>Tylenchina</taxon>
        <taxon>Tylenchomorpha</taxon>
        <taxon>Tylenchoidea</taxon>
        <taxon>Meloidogynidae</taxon>
        <taxon>Meloidogyninae</taxon>
        <taxon>Meloidogyne</taxon>
    </lineage>
</organism>